<feature type="compositionally biased region" description="Basic residues" evidence="4">
    <location>
        <begin position="159"/>
        <end position="169"/>
    </location>
</feature>
<evidence type="ECO:0000259" key="5">
    <source>
        <dbReference type="Pfam" id="PF01918"/>
    </source>
</evidence>
<feature type="compositionally biased region" description="Basic and acidic residues" evidence="4">
    <location>
        <begin position="237"/>
        <end position="262"/>
    </location>
</feature>
<protein>
    <recommendedName>
        <fullName evidence="5">DNA/RNA-binding protein Alba-like domain-containing protein</fullName>
    </recommendedName>
</protein>
<comment type="caution">
    <text evidence="6">The sequence shown here is derived from an EMBL/GenBank/DDBJ whole genome shotgun (WGS) entry which is preliminary data.</text>
</comment>
<organism evidence="6 7">
    <name type="scientific">Eruca vesicaria subsp. sativa</name>
    <name type="common">Garden rocket</name>
    <name type="synonym">Eruca sativa</name>
    <dbReference type="NCBI Taxonomy" id="29727"/>
    <lineage>
        <taxon>Eukaryota</taxon>
        <taxon>Viridiplantae</taxon>
        <taxon>Streptophyta</taxon>
        <taxon>Embryophyta</taxon>
        <taxon>Tracheophyta</taxon>
        <taxon>Spermatophyta</taxon>
        <taxon>Magnoliopsida</taxon>
        <taxon>eudicotyledons</taxon>
        <taxon>Gunneridae</taxon>
        <taxon>Pentapetalae</taxon>
        <taxon>rosids</taxon>
        <taxon>malvids</taxon>
        <taxon>Brassicales</taxon>
        <taxon>Brassicaceae</taxon>
        <taxon>Brassiceae</taxon>
        <taxon>Eruca</taxon>
    </lineage>
</organism>
<dbReference type="InterPro" id="IPR002775">
    <property type="entry name" value="DNA/RNA-bd_Alba-like"/>
</dbReference>
<accession>A0ABC8K9W4</accession>
<feature type="compositionally biased region" description="Gly residues" evidence="4">
    <location>
        <begin position="264"/>
        <end position="276"/>
    </location>
</feature>
<dbReference type="GO" id="GO:0005634">
    <property type="term" value="C:nucleus"/>
    <property type="evidence" value="ECO:0007669"/>
    <property type="project" value="UniProtKB-SubCell"/>
</dbReference>
<sequence>MERYNRVEKPRLATAINENEIRITSVGLIKNYISYATTLLQEKGVKDIVLKAMGQAISKTVTISEILKSKIPGLHQDVTISSMSITDVFEPTEEGLLPVELTRYVSMISITLSLSELNIEYPGYQAPAQIDQLKPQLKPQQGRQTRLPYNAYVEDSYGHGRRGRGRGRGRSGYGNYQGAYQGKYQGNYQEDIQENKGGYSDWGKGRGRGRSYGYRGDGYHGGRGGFGGGRDDVFGGGRDEGYGGRRGGFRGDKYGGGRDDGYNRGQGGYGYGGGRGYIRGRGRMGNGGRSRGGASYQNQA</sequence>
<evidence type="ECO:0000256" key="4">
    <source>
        <dbReference type="SAM" id="MobiDB-lite"/>
    </source>
</evidence>
<proteinExistence type="inferred from homology"/>
<evidence type="ECO:0000256" key="3">
    <source>
        <dbReference type="ARBA" id="ARBA00023242"/>
    </source>
</evidence>
<dbReference type="SUPFAM" id="SSF82704">
    <property type="entry name" value="AlbA-like"/>
    <property type="match status" value="1"/>
</dbReference>
<dbReference type="FunFam" id="3.30.110.20:FF:000003">
    <property type="entry name" value="DNA/RNA-binding protein Alba 1"/>
    <property type="match status" value="1"/>
</dbReference>
<dbReference type="AlphaFoldDB" id="A0ABC8K9W4"/>
<evidence type="ECO:0000313" key="6">
    <source>
        <dbReference type="EMBL" id="CAH8355177.1"/>
    </source>
</evidence>
<name>A0ABC8K9W4_ERUVS</name>
<feature type="region of interest" description="Disordered" evidence="4">
    <location>
        <begin position="237"/>
        <end position="276"/>
    </location>
</feature>
<comment type="similarity">
    <text evidence="2">Belongs to the histone-like Alba family.</text>
</comment>
<reference evidence="6 7" key="1">
    <citation type="submission" date="2022-03" db="EMBL/GenBank/DDBJ databases">
        <authorList>
            <person name="Macdonald S."/>
            <person name="Ahmed S."/>
            <person name="Newling K."/>
        </authorList>
    </citation>
    <scope>NUCLEOTIDE SEQUENCE [LARGE SCALE GENOMIC DNA]</scope>
</reference>
<dbReference type="InterPro" id="IPR051958">
    <property type="entry name" value="Alba-like_NAB"/>
</dbReference>
<dbReference type="EMBL" id="CAKOAT010204266">
    <property type="protein sequence ID" value="CAH8355177.1"/>
    <property type="molecule type" value="Genomic_DNA"/>
</dbReference>
<evidence type="ECO:0000256" key="1">
    <source>
        <dbReference type="ARBA" id="ARBA00004123"/>
    </source>
</evidence>
<dbReference type="PANTHER" id="PTHR13516">
    <property type="entry name" value="RIBONUCLEASE P SUBUNIT P25"/>
    <property type="match status" value="1"/>
</dbReference>
<feature type="compositionally biased region" description="Gly residues" evidence="4">
    <location>
        <begin position="281"/>
        <end position="291"/>
    </location>
</feature>
<dbReference type="Proteomes" id="UP001642260">
    <property type="component" value="Unassembled WGS sequence"/>
</dbReference>
<dbReference type="Pfam" id="PF01918">
    <property type="entry name" value="Alba"/>
    <property type="match status" value="1"/>
</dbReference>
<feature type="region of interest" description="Disordered" evidence="4">
    <location>
        <begin position="281"/>
        <end position="300"/>
    </location>
</feature>
<keyword evidence="7" id="KW-1185">Reference proteome</keyword>
<keyword evidence="3" id="KW-0539">Nucleus</keyword>
<gene>
    <name evidence="6" type="ORF">ERUC_LOCUS20932</name>
</gene>
<evidence type="ECO:0000313" key="7">
    <source>
        <dbReference type="Proteomes" id="UP001642260"/>
    </source>
</evidence>
<feature type="domain" description="DNA/RNA-binding protein Alba-like" evidence="5">
    <location>
        <begin position="19"/>
        <end position="82"/>
    </location>
</feature>
<dbReference type="InterPro" id="IPR036882">
    <property type="entry name" value="Alba-like_dom_sf"/>
</dbReference>
<feature type="region of interest" description="Disordered" evidence="4">
    <location>
        <begin position="155"/>
        <end position="178"/>
    </location>
</feature>
<evidence type="ECO:0000256" key="2">
    <source>
        <dbReference type="ARBA" id="ARBA00008018"/>
    </source>
</evidence>
<comment type="subcellular location">
    <subcellularLocation>
        <location evidence="1">Nucleus</location>
    </subcellularLocation>
</comment>
<dbReference type="PANTHER" id="PTHR13516:SF3">
    <property type="entry name" value="ALBA DNA_RNA-BINDING PROTEIN"/>
    <property type="match status" value="1"/>
</dbReference>
<dbReference type="Gene3D" id="3.30.110.20">
    <property type="entry name" value="Alba-like domain"/>
    <property type="match status" value="1"/>
</dbReference>